<keyword evidence="3" id="KW-1185">Reference proteome</keyword>
<dbReference type="EMBL" id="BSNI01000001">
    <property type="protein sequence ID" value="GLQ15786.1"/>
    <property type="molecule type" value="Genomic_DNA"/>
</dbReference>
<sequence>MEKLPARFRQPIVGLCIMIVMITCLPAILVLQNIPEGAPFWPAWQNALGQVAPFAIPLAVASALVFNLAANAFIEKVQ</sequence>
<gene>
    <name evidence="2" type="ORF">GCM10007879_00350</name>
</gene>
<feature type="transmembrane region" description="Helical" evidence="1">
    <location>
        <begin position="54"/>
        <end position="74"/>
    </location>
</feature>
<keyword evidence="1" id="KW-1133">Transmembrane helix</keyword>
<comment type="caution">
    <text evidence="2">The sequence shown here is derived from an EMBL/GenBank/DDBJ whole genome shotgun (WGS) entry which is preliminary data.</text>
</comment>
<dbReference type="RefSeq" id="WP_284360803.1">
    <property type="nucleotide sequence ID" value="NZ_BSNI01000001.1"/>
</dbReference>
<reference evidence="2" key="2">
    <citation type="submission" date="2023-01" db="EMBL/GenBank/DDBJ databases">
        <title>Draft genome sequence of Maritalea porphyrae strain NBRC 107169.</title>
        <authorList>
            <person name="Sun Q."/>
            <person name="Mori K."/>
        </authorList>
    </citation>
    <scope>NUCLEOTIDE SEQUENCE</scope>
    <source>
        <strain evidence="2">NBRC 107169</strain>
    </source>
</reference>
<feature type="transmembrane region" description="Helical" evidence="1">
    <location>
        <begin position="12"/>
        <end position="34"/>
    </location>
</feature>
<dbReference type="Proteomes" id="UP001161405">
    <property type="component" value="Unassembled WGS sequence"/>
</dbReference>
<evidence type="ECO:0000313" key="3">
    <source>
        <dbReference type="Proteomes" id="UP001161405"/>
    </source>
</evidence>
<protein>
    <submittedName>
        <fullName evidence="2">Uncharacterized protein</fullName>
    </submittedName>
</protein>
<organism evidence="2 3">
    <name type="scientific">Maritalea porphyrae</name>
    <dbReference type="NCBI Taxonomy" id="880732"/>
    <lineage>
        <taxon>Bacteria</taxon>
        <taxon>Pseudomonadati</taxon>
        <taxon>Pseudomonadota</taxon>
        <taxon>Alphaproteobacteria</taxon>
        <taxon>Hyphomicrobiales</taxon>
        <taxon>Devosiaceae</taxon>
        <taxon>Maritalea</taxon>
    </lineage>
</organism>
<evidence type="ECO:0000256" key="1">
    <source>
        <dbReference type="SAM" id="Phobius"/>
    </source>
</evidence>
<evidence type="ECO:0000313" key="2">
    <source>
        <dbReference type="EMBL" id="GLQ15786.1"/>
    </source>
</evidence>
<reference evidence="2" key="1">
    <citation type="journal article" date="2014" name="Int. J. Syst. Evol. Microbiol.">
        <title>Complete genome of a new Firmicutes species belonging to the dominant human colonic microbiota ('Ruminococcus bicirculans') reveals two chromosomes and a selective capacity to utilize plant glucans.</title>
        <authorList>
            <consortium name="NISC Comparative Sequencing Program"/>
            <person name="Wegmann U."/>
            <person name="Louis P."/>
            <person name="Goesmann A."/>
            <person name="Henrissat B."/>
            <person name="Duncan S.H."/>
            <person name="Flint H.J."/>
        </authorList>
    </citation>
    <scope>NUCLEOTIDE SEQUENCE</scope>
    <source>
        <strain evidence="2">NBRC 107169</strain>
    </source>
</reference>
<keyword evidence="1" id="KW-0812">Transmembrane</keyword>
<keyword evidence="1" id="KW-0472">Membrane</keyword>
<proteinExistence type="predicted"/>
<name>A0ABQ5UN43_9HYPH</name>
<accession>A0ABQ5UN43</accession>